<comment type="caution">
    <text evidence="1">The sequence shown here is derived from an EMBL/GenBank/DDBJ whole genome shotgun (WGS) entry which is preliminary data.</text>
</comment>
<dbReference type="Proteomes" id="UP001189429">
    <property type="component" value="Unassembled WGS sequence"/>
</dbReference>
<dbReference type="EMBL" id="CAUYUJ010018816">
    <property type="protein sequence ID" value="CAK0886536.1"/>
    <property type="molecule type" value="Genomic_DNA"/>
</dbReference>
<keyword evidence="2" id="KW-1185">Reference proteome</keyword>
<name>A0ABN9WKS3_9DINO</name>
<evidence type="ECO:0000313" key="2">
    <source>
        <dbReference type="Proteomes" id="UP001189429"/>
    </source>
</evidence>
<proteinExistence type="predicted"/>
<evidence type="ECO:0000313" key="1">
    <source>
        <dbReference type="EMBL" id="CAK0886536.1"/>
    </source>
</evidence>
<accession>A0ABN9WKS3</accession>
<organism evidence="1 2">
    <name type="scientific">Prorocentrum cordatum</name>
    <dbReference type="NCBI Taxonomy" id="2364126"/>
    <lineage>
        <taxon>Eukaryota</taxon>
        <taxon>Sar</taxon>
        <taxon>Alveolata</taxon>
        <taxon>Dinophyceae</taxon>
        <taxon>Prorocentrales</taxon>
        <taxon>Prorocentraceae</taxon>
        <taxon>Prorocentrum</taxon>
    </lineage>
</organism>
<sequence>MTELPVEKSRISAAVQEGSFYKLQEGSFYSDYACSTQQCDETKKEDELIVLEFPVNNEHAFMTYCAGTNKVTFNEAKLDLWCPASAILIYHIYMQTHQGALDKVKLEAIQCEPCVWVVRGGGGKSIGVIILRVGDMMIAGDRANKSFLQKRKDTYSMNAEAIPVVNRGRKPTDGVSDRELSDLRGRLGTAGWRAQQSAPWLSAEVSLLQAAIPTATVSTIQKINRLIRAANDIADVAMVMPAIEKLAVVGWGDAAWAARVTGEPRGGGMIVLAPLSLLEGSTETVAPISWRSCTLPRVARSSASAEVQMMTETLDEMSCVRLFIYELECDRVDYTNRQAVNDAISTCPGVRVTDGKSGYHVIEMNESAGLGLRDKRTSVECLGIWQQKQQTGLQIRRVHSDAMLADGLTKDRAAKALMEFFLSGQRWRLVDDPLHRSARKRKSEGIDKLDHGTPLDPDTALEALVYFSRDDESQQAGPAGHEAFWGRTI</sequence>
<reference evidence="1" key="1">
    <citation type="submission" date="2023-10" db="EMBL/GenBank/DDBJ databases">
        <authorList>
            <person name="Chen Y."/>
            <person name="Shah S."/>
            <person name="Dougan E. K."/>
            <person name="Thang M."/>
            <person name="Chan C."/>
        </authorList>
    </citation>
    <scope>NUCLEOTIDE SEQUENCE [LARGE SCALE GENOMIC DNA]</scope>
</reference>
<protein>
    <submittedName>
        <fullName evidence="1">Uncharacterized protein</fullName>
    </submittedName>
</protein>
<gene>
    <name evidence="1" type="ORF">PCOR1329_LOCUS67855</name>
</gene>